<dbReference type="Pfam" id="PF13977">
    <property type="entry name" value="TetR_C_6"/>
    <property type="match status" value="1"/>
</dbReference>
<dbReference type="Gene3D" id="1.10.10.60">
    <property type="entry name" value="Homeodomain-like"/>
    <property type="match status" value="1"/>
</dbReference>
<dbReference type="InterPro" id="IPR050109">
    <property type="entry name" value="HTH-type_TetR-like_transc_reg"/>
</dbReference>
<dbReference type="InterPro" id="IPR036271">
    <property type="entry name" value="Tet_transcr_reg_TetR-rel_C_sf"/>
</dbReference>
<evidence type="ECO:0000256" key="3">
    <source>
        <dbReference type="ARBA" id="ARBA00023125"/>
    </source>
</evidence>
<keyword evidence="1" id="KW-0678">Repressor</keyword>
<feature type="domain" description="HTH tetR-type" evidence="7">
    <location>
        <begin position="22"/>
        <end position="82"/>
    </location>
</feature>
<organism evidence="8 9">
    <name type="scientific">Methyloligella solikamskensis</name>
    <dbReference type="NCBI Taxonomy" id="1177756"/>
    <lineage>
        <taxon>Bacteria</taxon>
        <taxon>Pseudomonadati</taxon>
        <taxon>Pseudomonadota</taxon>
        <taxon>Alphaproteobacteria</taxon>
        <taxon>Hyphomicrobiales</taxon>
        <taxon>Hyphomicrobiaceae</taxon>
        <taxon>Methyloligella</taxon>
    </lineage>
</organism>
<dbReference type="InterPro" id="IPR009057">
    <property type="entry name" value="Homeodomain-like_sf"/>
</dbReference>
<evidence type="ECO:0000313" key="8">
    <source>
        <dbReference type="EMBL" id="MFD0985708.1"/>
    </source>
</evidence>
<evidence type="ECO:0000256" key="1">
    <source>
        <dbReference type="ARBA" id="ARBA00022491"/>
    </source>
</evidence>
<keyword evidence="4" id="KW-0804">Transcription</keyword>
<dbReference type="RefSeq" id="WP_379084493.1">
    <property type="nucleotide sequence ID" value="NZ_JBHTJO010000001.1"/>
</dbReference>
<dbReference type="InterPro" id="IPR039538">
    <property type="entry name" value="BetI_C"/>
</dbReference>
<dbReference type="Pfam" id="PF00440">
    <property type="entry name" value="TetR_N"/>
    <property type="match status" value="1"/>
</dbReference>
<evidence type="ECO:0000256" key="6">
    <source>
        <dbReference type="SAM" id="MobiDB-lite"/>
    </source>
</evidence>
<dbReference type="Proteomes" id="UP001597102">
    <property type="component" value="Unassembled WGS sequence"/>
</dbReference>
<dbReference type="PANTHER" id="PTHR30055">
    <property type="entry name" value="HTH-TYPE TRANSCRIPTIONAL REGULATOR RUTR"/>
    <property type="match status" value="1"/>
</dbReference>
<evidence type="ECO:0000256" key="5">
    <source>
        <dbReference type="PROSITE-ProRule" id="PRU00335"/>
    </source>
</evidence>
<dbReference type="PROSITE" id="PS01081">
    <property type="entry name" value="HTH_TETR_1"/>
    <property type="match status" value="1"/>
</dbReference>
<feature type="DNA-binding region" description="H-T-H motif" evidence="5">
    <location>
        <begin position="45"/>
        <end position="64"/>
    </location>
</feature>
<dbReference type="SUPFAM" id="SSF48498">
    <property type="entry name" value="Tetracyclin repressor-like, C-terminal domain"/>
    <property type="match status" value="1"/>
</dbReference>
<dbReference type="PRINTS" id="PR00455">
    <property type="entry name" value="HTHTETR"/>
</dbReference>
<keyword evidence="3 5" id="KW-0238">DNA-binding</keyword>
<sequence>MTSSATAARKVKSAGRSGQRASKNAARIRDVSLDLFAQKSFSAVTIKEIGQATGLNTAMIYYYFDDKEDLFRDTVETAVQRTMEAFEARRPADGDPEAVIANWLETHVEQLELIRKFVKISVDYASSATRVARIDDAIKRFYEGEHDILAAAMSEASKGRFSAAEIDRMIELFSTYLDGVMVRSVIDPDFDAKAAVHSLRNYALGLMHAEDLDEGSPRLR</sequence>
<gene>
    <name evidence="8" type="ORF">ACFQ2F_01190</name>
</gene>
<evidence type="ECO:0000259" key="7">
    <source>
        <dbReference type="PROSITE" id="PS50977"/>
    </source>
</evidence>
<protein>
    <submittedName>
        <fullName evidence="8">TetR/AcrR family transcriptional regulator</fullName>
    </submittedName>
</protein>
<dbReference type="SUPFAM" id="SSF46689">
    <property type="entry name" value="Homeodomain-like"/>
    <property type="match status" value="1"/>
</dbReference>
<keyword evidence="9" id="KW-1185">Reference proteome</keyword>
<dbReference type="Gene3D" id="1.10.357.10">
    <property type="entry name" value="Tetracycline Repressor, domain 2"/>
    <property type="match status" value="1"/>
</dbReference>
<comment type="caution">
    <text evidence="8">The sequence shown here is derived from an EMBL/GenBank/DDBJ whole genome shotgun (WGS) entry which is preliminary data.</text>
</comment>
<dbReference type="PANTHER" id="PTHR30055:SF234">
    <property type="entry name" value="HTH-TYPE TRANSCRIPTIONAL REGULATOR BETI"/>
    <property type="match status" value="1"/>
</dbReference>
<evidence type="ECO:0000256" key="4">
    <source>
        <dbReference type="ARBA" id="ARBA00023163"/>
    </source>
</evidence>
<dbReference type="PROSITE" id="PS50977">
    <property type="entry name" value="HTH_TETR_2"/>
    <property type="match status" value="1"/>
</dbReference>
<keyword evidence="2" id="KW-0805">Transcription regulation</keyword>
<evidence type="ECO:0000313" key="9">
    <source>
        <dbReference type="Proteomes" id="UP001597102"/>
    </source>
</evidence>
<name>A0ABW3J664_9HYPH</name>
<dbReference type="EMBL" id="JBHTJO010000001">
    <property type="protein sequence ID" value="MFD0985708.1"/>
    <property type="molecule type" value="Genomic_DNA"/>
</dbReference>
<dbReference type="InterPro" id="IPR001647">
    <property type="entry name" value="HTH_TetR"/>
</dbReference>
<feature type="region of interest" description="Disordered" evidence="6">
    <location>
        <begin position="1"/>
        <end position="23"/>
    </location>
</feature>
<proteinExistence type="predicted"/>
<evidence type="ECO:0000256" key="2">
    <source>
        <dbReference type="ARBA" id="ARBA00023015"/>
    </source>
</evidence>
<accession>A0ABW3J664</accession>
<dbReference type="InterPro" id="IPR023772">
    <property type="entry name" value="DNA-bd_HTH_TetR-type_CS"/>
</dbReference>
<reference evidence="9" key="1">
    <citation type="journal article" date="2019" name="Int. J. Syst. Evol. Microbiol.">
        <title>The Global Catalogue of Microorganisms (GCM) 10K type strain sequencing project: providing services to taxonomists for standard genome sequencing and annotation.</title>
        <authorList>
            <consortium name="The Broad Institute Genomics Platform"/>
            <consortium name="The Broad Institute Genome Sequencing Center for Infectious Disease"/>
            <person name="Wu L."/>
            <person name="Ma J."/>
        </authorList>
    </citation>
    <scope>NUCLEOTIDE SEQUENCE [LARGE SCALE GENOMIC DNA]</scope>
    <source>
        <strain evidence="9">CCUG 61697</strain>
    </source>
</reference>